<name>A0A8S0PTU3_OLEEU</name>
<accession>A0A8S0PTU3</accession>
<evidence type="ECO:0000313" key="1">
    <source>
        <dbReference type="EMBL" id="CAA2954902.1"/>
    </source>
</evidence>
<reference evidence="1 2" key="1">
    <citation type="submission" date="2019-12" db="EMBL/GenBank/DDBJ databases">
        <authorList>
            <person name="Alioto T."/>
            <person name="Alioto T."/>
            <person name="Gomez Garrido J."/>
        </authorList>
    </citation>
    <scope>NUCLEOTIDE SEQUENCE [LARGE SCALE GENOMIC DNA]</scope>
</reference>
<gene>
    <name evidence="1" type="ORF">OLEA9_A081701</name>
</gene>
<proteinExistence type="predicted"/>
<dbReference type="Proteomes" id="UP000594638">
    <property type="component" value="Unassembled WGS sequence"/>
</dbReference>
<dbReference type="Gramene" id="OE9A081701T1">
    <property type="protein sequence ID" value="OE9A081701C1"/>
    <property type="gene ID" value="OE9A081701"/>
</dbReference>
<sequence>MSGTQACFRAFLGHGAHATPRLWADFQAFLGSLWHMECWPWQGRRLFFRHTKDIFRTRSRYGKDVTRFSGISRIYLGGVLALAGMQPDFQAFLGNFCDMVCRLCPGCVMATEGTWPDF</sequence>
<protein>
    <submittedName>
        <fullName evidence="1">Uncharacterized protein</fullName>
    </submittedName>
</protein>
<comment type="caution">
    <text evidence="1">The sequence shown here is derived from an EMBL/GenBank/DDBJ whole genome shotgun (WGS) entry which is preliminary data.</text>
</comment>
<keyword evidence="2" id="KW-1185">Reference proteome</keyword>
<dbReference type="AlphaFoldDB" id="A0A8S0PTU3"/>
<organism evidence="1 2">
    <name type="scientific">Olea europaea subsp. europaea</name>
    <dbReference type="NCBI Taxonomy" id="158383"/>
    <lineage>
        <taxon>Eukaryota</taxon>
        <taxon>Viridiplantae</taxon>
        <taxon>Streptophyta</taxon>
        <taxon>Embryophyta</taxon>
        <taxon>Tracheophyta</taxon>
        <taxon>Spermatophyta</taxon>
        <taxon>Magnoliopsida</taxon>
        <taxon>eudicotyledons</taxon>
        <taxon>Gunneridae</taxon>
        <taxon>Pentapetalae</taxon>
        <taxon>asterids</taxon>
        <taxon>lamiids</taxon>
        <taxon>Lamiales</taxon>
        <taxon>Oleaceae</taxon>
        <taxon>Oleeae</taxon>
        <taxon>Olea</taxon>
    </lineage>
</organism>
<dbReference type="EMBL" id="CACTIH010000130">
    <property type="protein sequence ID" value="CAA2954902.1"/>
    <property type="molecule type" value="Genomic_DNA"/>
</dbReference>
<evidence type="ECO:0000313" key="2">
    <source>
        <dbReference type="Proteomes" id="UP000594638"/>
    </source>
</evidence>